<proteinExistence type="predicted"/>
<feature type="compositionally biased region" description="Basic and acidic residues" evidence="2">
    <location>
        <begin position="166"/>
        <end position="179"/>
    </location>
</feature>
<evidence type="ECO:0000256" key="2">
    <source>
        <dbReference type="SAM" id="MobiDB-lite"/>
    </source>
</evidence>
<protein>
    <submittedName>
        <fullName evidence="3">Uncharacterized protein</fullName>
    </submittedName>
</protein>
<comment type="caution">
    <text evidence="3">The sequence shown here is derived from an EMBL/GenBank/DDBJ whole genome shotgun (WGS) entry which is preliminary data.</text>
</comment>
<feature type="compositionally biased region" description="Basic and acidic residues" evidence="2">
    <location>
        <begin position="260"/>
        <end position="270"/>
    </location>
</feature>
<dbReference type="InParanoid" id="A0A2P6NU32"/>
<accession>A0A2P6NU32</accession>
<keyword evidence="1" id="KW-0175">Coiled coil</keyword>
<reference evidence="3 4" key="1">
    <citation type="journal article" date="2018" name="Genome Biol. Evol.">
        <title>Multiple Roots of Fruiting Body Formation in Amoebozoa.</title>
        <authorList>
            <person name="Hillmann F."/>
            <person name="Forbes G."/>
            <person name="Novohradska S."/>
            <person name="Ferling I."/>
            <person name="Riege K."/>
            <person name="Groth M."/>
            <person name="Westermann M."/>
            <person name="Marz M."/>
            <person name="Spaller T."/>
            <person name="Winckler T."/>
            <person name="Schaap P."/>
            <person name="Glockner G."/>
        </authorList>
    </citation>
    <scope>NUCLEOTIDE SEQUENCE [LARGE SCALE GENOMIC DNA]</scope>
    <source>
        <strain evidence="3 4">Jena</strain>
    </source>
</reference>
<sequence length="363" mass="40671">MSDNRSGSSEKIDEATDIEALENDLSQLESELYTLQRLWLDEQQACEQLENRIKTLSCIWSVDHPPEEVISTGAMSSNVSISTPTTSSSGNVDGMQKLITPPAPPNRIQTSPITPIQAHNKTHNLIQTSPPNHKLSTNEKSPNNVHNTQQFSRPKVIQSVPKATPQRRDRTSPTLKRETPSPTLKTSSSPNMRRESLSPTIKKETPKSAREESHHTAMTRKTKMNKGSTLPLRSKPPPIDPETGRKRRKSSQVRRWPARPIEHGDVRPGDQDSSSEEEYEEGGHKIVFASDKKRKISDVIRDAVLASSTTNNCDFERVIQWLESCSTLGGEGREQLRRRVQQATRGAQSGLSQLENKIYISFK</sequence>
<dbReference type="AlphaFoldDB" id="A0A2P6NU32"/>
<feature type="compositionally biased region" description="Basic and acidic residues" evidence="2">
    <location>
        <begin position="192"/>
        <end position="215"/>
    </location>
</feature>
<organism evidence="3 4">
    <name type="scientific">Planoprotostelium fungivorum</name>
    <dbReference type="NCBI Taxonomy" id="1890364"/>
    <lineage>
        <taxon>Eukaryota</taxon>
        <taxon>Amoebozoa</taxon>
        <taxon>Evosea</taxon>
        <taxon>Variosea</taxon>
        <taxon>Cavosteliida</taxon>
        <taxon>Cavosteliaceae</taxon>
        <taxon>Planoprotostelium</taxon>
    </lineage>
</organism>
<dbReference type="EMBL" id="MDYQ01000020">
    <property type="protein sequence ID" value="PRP87485.1"/>
    <property type="molecule type" value="Genomic_DNA"/>
</dbReference>
<gene>
    <name evidence="3" type="ORF">PROFUN_00696</name>
</gene>
<feature type="compositionally biased region" description="Low complexity" evidence="2">
    <location>
        <begin position="180"/>
        <end position="190"/>
    </location>
</feature>
<feature type="region of interest" description="Disordered" evidence="2">
    <location>
        <begin position="124"/>
        <end position="283"/>
    </location>
</feature>
<keyword evidence="4" id="KW-1185">Reference proteome</keyword>
<evidence type="ECO:0000313" key="4">
    <source>
        <dbReference type="Proteomes" id="UP000241769"/>
    </source>
</evidence>
<evidence type="ECO:0000256" key="1">
    <source>
        <dbReference type="SAM" id="Coils"/>
    </source>
</evidence>
<feature type="coiled-coil region" evidence="1">
    <location>
        <begin position="11"/>
        <end position="38"/>
    </location>
</feature>
<evidence type="ECO:0000313" key="3">
    <source>
        <dbReference type="EMBL" id="PRP87485.1"/>
    </source>
</evidence>
<dbReference type="Proteomes" id="UP000241769">
    <property type="component" value="Unassembled WGS sequence"/>
</dbReference>
<feature type="compositionally biased region" description="Polar residues" evidence="2">
    <location>
        <begin position="124"/>
        <end position="152"/>
    </location>
</feature>
<name>A0A2P6NU32_9EUKA</name>